<dbReference type="SUPFAM" id="SSF81343">
    <property type="entry name" value="Fumarate reductase respiratory complex transmembrane subunits"/>
    <property type="match status" value="1"/>
</dbReference>
<organism evidence="8 9">
    <name type="scientific">Camelimonas lactis</name>
    <dbReference type="NCBI Taxonomy" id="659006"/>
    <lineage>
        <taxon>Bacteria</taxon>
        <taxon>Pseudomonadati</taxon>
        <taxon>Pseudomonadota</taxon>
        <taxon>Alphaproteobacteria</taxon>
        <taxon>Hyphomicrobiales</taxon>
        <taxon>Chelatococcaceae</taxon>
        <taxon>Camelimonas</taxon>
    </lineage>
</organism>
<dbReference type="GO" id="GO:0004016">
    <property type="term" value="F:adenylate cyclase activity"/>
    <property type="evidence" value="ECO:0007669"/>
    <property type="project" value="UniProtKB-ARBA"/>
</dbReference>
<dbReference type="InterPro" id="IPR029787">
    <property type="entry name" value="Nucleotide_cyclase"/>
</dbReference>
<dbReference type="Gene3D" id="3.30.70.1230">
    <property type="entry name" value="Nucleotide cyclase"/>
    <property type="match status" value="1"/>
</dbReference>
<feature type="domain" description="2Fe-2S ferredoxin-type" evidence="7">
    <location>
        <begin position="254"/>
        <end position="349"/>
    </location>
</feature>
<proteinExistence type="predicted"/>
<dbReference type="PANTHER" id="PTHR43081">
    <property type="entry name" value="ADENYLATE CYCLASE, TERMINAL-DIFFERENTIATION SPECIFIC-RELATED"/>
    <property type="match status" value="1"/>
</dbReference>
<keyword evidence="9" id="KW-1185">Reference proteome</keyword>
<dbReference type="InterPro" id="IPR034804">
    <property type="entry name" value="SQR/QFR_C/D"/>
</dbReference>
<keyword evidence="3 5" id="KW-0472">Membrane</keyword>
<dbReference type="InterPro" id="IPR012675">
    <property type="entry name" value="Beta-grasp_dom_sf"/>
</dbReference>
<dbReference type="RefSeq" id="WP_165910011.1">
    <property type="nucleotide sequence ID" value="NZ_JBHUNN010000002.1"/>
</dbReference>
<feature type="compositionally biased region" description="Basic and acidic residues" evidence="4">
    <location>
        <begin position="583"/>
        <end position="594"/>
    </location>
</feature>
<dbReference type="CDD" id="cd07302">
    <property type="entry name" value="CHD"/>
    <property type="match status" value="1"/>
</dbReference>
<evidence type="ECO:0000259" key="6">
    <source>
        <dbReference type="PROSITE" id="PS50125"/>
    </source>
</evidence>
<evidence type="ECO:0000259" key="7">
    <source>
        <dbReference type="PROSITE" id="PS51085"/>
    </source>
</evidence>
<dbReference type="GO" id="GO:0006171">
    <property type="term" value="P:cAMP biosynthetic process"/>
    <property type="evidence" value="ECO:0007669"/>
    <property type="project" value="TreeGrafter"/>
</dbReference>
<dbReference type="Proteomes" id="UP000294881">
    <property type="component" value="Unassembled WGS sequence"/>
</dbReference>
<keyword evidence="5" id="KW-0812">Transmembrane</keyword>
<dbReference type="InterPro" id="IPR001054">
    <property type="entry name" value="A/G_cyclase"/>
</dbReference>
<evidence type="ECO:0000313" key="9">
    <source>
        <dbReference type="Proteomes" id="UP000294881"/>
    </source>
</evidence>
<feature type="transmembrane region" description="Helical" evidence="5">
    <location>
        <begin position="59"/>
        <end position="78"/>
    </location>
</feature>
<evidence type="ECO:0000256" key="5">
    <source>
        <dbReference type="SAM" id="Phobius"/>
    </source>
</evidence>
<evidence type="ECO:0000256" key="1">
    <source>
        <dbReference type="ARBA" id="ARBA00004651"/>
    </source>
</evidence>
<dbReference type="GO" id="GO:0005886">
    <property type="term" value="C:plasma membrane"/>
    <property type="evidence" value="ECO:0007669"/>
    <property type="project" value="UniProtKB-SubCell"/>
</dbReference>
<dbReference type="SMART" id="SM00044">
    <property type="entry name" value="CYCc"/>
    <property type="match status" value="1"/>
</dbReference>
<dbReference type="SUPFAM" id="SSF54292">
    <property type="entry name" value="2Fe-2S ferredoxin-like"/>
    <property type="match status" value="1"/>
</dbReference>
<dbReference type="GO" id="GO:0051536">
    <property type="term" value="F:iron-sulfur cluster binding"/>
    <property type="evidence" value="ECO:0007669"/>
    <property type="project" value="InterPro"/>
</dbReference>
<dbReference type="InterPro" id="IPR036010">
    <property type="entry name" value="2Fe-2S_ferredoxin-like_sf"/>
</dbReference>
<accession>A0A4R2GQ33</accession>
<sequence length="594" mass="63383">MNRLLLGSPAQRLRLASGLVLFAFAGTHFLNVALGLVSLDAMEQVRAARTAVTRSLPGSLILGLALTTHVVLALARVGGKRTFRLRGWEWAQLLSGFAIPFLLIPHIVNTRVAFSVLGVNDNYAYELARLWPGAAVPQSLLLLLVWAHGCLGLHMWLREARWYARWAPWLLSGAVLAPALALAGFVAEGRRLDVELADPAAMEALKQTVRWPSAAGEAALADWRDLGQRAFYGVAALVLALAAGRLAASRIARRTVSIQYLDGPTVQGARGGTILEIGRANGVPHLAVCGGRARCSTCRVRVIRGLDEMSPVGEAERKTLLSIGADADVRLACQAQPRGVVVVQPLLSPGRGKARQAHAAWAADSLEAGGVERRFTVLFADIRGFTRLSESKLPYDTVFILNRVFQLMGVAIEQAGGRIEKYMGDGLLALFPESGDAIAGATRALLAARDIDLALDQLNRELAAELDDPLNVAMGVHTGPLVVGRIGWGDSAAITVIGPTVNVASRIESIAKQENVQLAFSAATAQAAGVDGAAAKRQFRDFPVKGVATPVAVALARRARDVRLIQPPGQEPLAAAAMTGRRSWRDRLRGRPDA</sequence>
<evidence type="ECO:0000256" key="4">
    <source>
        <dbReference type="SAM" id="MobiDB-lite"/>
    </source>
</evidence>
<feature type="transmembrane region" description="Helical" evidence="5">
    <location>
        <begin position="139"/>
        <end position="157"/>
    </location>
</feature>
<feature type="transmembrane region" description="Helical" evidence="5">
    <location>
        <begin position="169"/>
        <end position="187"/>
    </location>
</feature>
<dbReference type="PROSITE" id="PS51085">
    <property type="entry name" value="2FE2S_FER_2"/>
    <property type="match status" value="1"/>
</dbReference>
<feature type="transmembrane region" description="Helical" evidence="5">
    <location>
        <begin position="90"/>
        <end position="108"/>
    </location>
</feature>
<feature type="domain" description="Guanylate cyclase" evidence="6">
    <location>
        <begin position="376"/>
        <end position="508"/>
    </location>
</feature>
<evidence type="ECO:0000256" key="2">
    <source>
        <dbReference type="ARBA" id="ARBA00022475"/>
    </source>
</evidence>
<comment type="caution">
    <text evidence="8">The sequence shown here is derived from an EMBL/GenBank/DDBJ whole genome shotgun (WGS) entry which is preliminary data.</text>
</comment>
<name>A0A4R2GQ33_9HYPH</name>
<dbReference type="SUPFAM" id="SSF55073">
    <property type="entry name" value="Nucleotide cyclase"/>
    <property type="match status" value="1"/>
</dbReference>
<feature type="transmembrane region" description="Helical" evidence="5">
    <location>
        <begin position="20"/>
        <end position="39"/>
    </location>
</feature>
<feature type="region of interest" description="Disordered" evidence="4">
    <location>
        <begin position="575"/>
        <end position="594"/>
    </location>
</feature>
<dbReference type="CDD" id="cd00207">
    <property type="entry name" value="fer2"/>
    <property type="match status" value="1"/>
</dbReference>
<comment type="subcellular location">
    <subcellularLocation>
        <location evidence="1">Cell membrane</location>
        <topology evidence="1">Multi-pass membrane protein</topology>
    </subcellularLocation>
</comment>
<dbReference type="Pfam" id="PF00211">
    <property type="entry name" value="Guanylate_cyc"/>
    <property type="match status" value="1"/>
</dbReference>
<dbReference type="EMBL" id="SLWL01000011">
    <property type="protein sequence ID" value="TCO11796.1"/>
    <property type="molecule type" value="Genomic_DNA"/>
</dbReference>
<dbReference type="PANTHER" id="PTHR43081:SF17">
    <property type="entry name" value="BLL5647 PROTEIN"/>
    <property type="match status" value="1"/>
</dbReference>
<dbReference type="Pfam" id="PF00111">
    <property type="entry name" value="Fer2"/>
    <property type="match status" value="1"/>
</dbReference>
<dbReference type="Gene3D" id="3.10.20.30">
    <property type="match status" value="1"/>
</dbReference>
<keyword evidence="5" id="KW-1133">Transmembrane helix</keyword>
<evidence type="ECO:0000313" key="8">
    <source>
        <dbReference type="EMBL" id="TCO11796.1"/>
    </source>
</evidence>
<dbReference type="InterPro" id="IPR001041">
    <property type="entry name" value="2Fe-2S_ferredoxin-type"/>
</dbReference>
<dbReference type="PROSITE" id="PS50125">
    <property type="entry name" value="GUANYLATE_CYCLASE_2"/>
    <property type="match status" value="1"/>
</dbReference>
<dbReference type="InterPro" id="IPR050697">
    <property type="entry name" value="Adenylyl/Guanylyl_Cyclase_3/4"/>
</dbReference>
<reference evidence="8 9" key="1">
    <citation type="submission" date="2019-03" db="EMBL/GenBank/DDBJ databases">
        <title>Genomic Encyclopedia of Type Strains, Phase IV (KMG-IV): sequencing the most valuable type-strain genomes for metagenomic binning, comparative biology and taxonomic classification.</title>
        <authorList>
            <person name="Goeker M."/>
        </authorList>
    </citation>
    <scope>NUCLEOTIDE SEQUENCE [LARGE SCALE GENOMIC DNA]</scope>
    <source>
        <strain evidence="8 9">DSM 22958</strain>
    </source>
</reference>
<evidence type="ECO:0000256" key="3">
    <source>
        <dbReference type="ARBA" id="ARBA00023136"/>
    </source>
</evidence>
<dbReference type="AlphaFoldDB" id="A0A4R2GQ33"/>
<keyword evidence="2" id="KW-1003">Cell membrane</keyword>
<protein>
    <submittedName>
        <fullName evidence="8">Adenylate cyclase</fullName>
    </submittedName>
</protein>
<dbReference type="GO" id="GO:0035556">
    <property type="term" value="P:intracellular signal transduction"/>
    <property type="evidence" value="ECO:0007669"/>
    <property type="project" value="InterPro"/>
</dbReference>
<gene>
    <name evidence="8" type="ORF">EV666_11171</name>
</gene>